<keyword evidence="10" id="KW-1185">Reference proteome</keyword>
<dbReference type="Gene3D" id="1.10.10.10">
    <property type="entry name" value="Winged helix-like DNA-binding domain superfamily/Winged helix DNA-binding domain"/>
    <property type="match status" value="1"/>
</dbReference>
<dbReference type="RefSeq" id="WP_027199920.1">
    <property type="nucleotide sequence ID" value="NZ_CAJKXH010000037.1"/>
</dbReference>
<feature type="domain" description="HTH luxR-type" evidence="6">
    <location>
        <begin position="114"/>
        <end position="172"/>
    </location>
</feature>
<organism evidence="8 9">
    <name type="scientific">Butyricimonas virosa</name>
    <dbReference type="NCBI Taxonomy" id="544645"/>
    <lineage>
        <taxon>Bacteria</taxon>
        <taxon>Pseudomonadati</taxon>
        <taxon>Bacteroidota</taxon>
        <taxon>Bacteroidia</taxon>
        <taxon>Bacteroidales</taxon>
        <taxon>Odoribacteraceae</taxon>
        <taxon>Butyricimonas</taxon>
    </lineage>
</organism>
<dbReference type="GO" id="GO:0006352">
    <property type="term" value="P:DNA-templated transcription initiation"/>
    <property type="evidence" value="ECO:0007669"/>
    <property type="project" value="InterPro"/>
</dbReference>
<dbReference type="InterPro" id="IPR039425">
    <property type="entry name" value="RNA_pol_sigma-70-like"/>
</dbReference>
<evidence type="ECO:0000313" key="9">
    <source>
        <dbReference type="Proteomes" id="UP000286063"/>
    </source>
</evidence>
<evidence type="ECO:0000256" key="4">
    <source>
        <dbReference type="ARBA" id="ARBA00023163"/>
    </source>
</evidence>
<dbReference type="Pfam" id="PF04542">
    <property type="entry name" value="Sigma70_r2"/>
    <property type="match status" value="1"/>
</dbReference>
<reference evidence="8 9" key="1">
    <citation type="submission" date="2018-08" db="EMBL/GenBank/DDBJ databases">
        <title>A genome reference for cultivated species of the human gut microbiota.</title>
        <authorList>
            <person name="Zou Y."/>
            <person name="Xue W."/>
            <person name="Luo G."/>
        </authorList>
    </citation>
    <scope>NUCLEOTIDE SEQUENCE [LARGE SCALE GENOMIC DNA]</scope>
    <source>
        <strain evidence="8 9">OF02-7</strain>
    </source>
</reference>
<dbReference type="InterPro" id="IPR014284">
    <property type="entry name" value="RNA_pol_sigma-70_dom"/>
</dbReference>
<dbReference type="EMBL" id="CP069450">
    <property type="protein sequence ID" value="QRO49544.1"/>
    <property type="molecule type" value="Genomic_DNA"/>
</dbReference>
<feature type="coiled-coil region" evidence="5">
    <location>
        <begin position="86"/>
        <end position="120"/>
    </location>
</feature>
<dbReference type="EMBL" id="QSCR01000008">
    <property type="protein sequence ID" value="RGY19080.1"/>
    <property type="molecule type" value="Genomic_DNA"/>
</dbReference>
<comment type="similarity">
    <text evidence="1">Belongs to the sigma-70 factor family. ECF subfamily.</text>
</comment>
<dbReference type="PANTHER" id="PTHR43133:SF46">
    <property type="entry name" value="RNA POLYMERASE SIGMA-70 FACTOR ECF SUBFAMILY"/>
    <property type="match status" value="1"/>
</dbReference>
<evidence type="ECO:0000256" key="5">
    <source>
        <dbReference type="SAM" id="Coils"/>
    </source>
</evidence>
<proteinExistence type="inferred from homology"/>
<keyword evidence="2" id="KW-0805">Transcription regulation</keyword>
<dbReference type="Proteomes" id="UP000286063">
    <property type="component" value="Unassembled WGS sequence"/>
</dbReference>
<keyword evidence="5" id="KW-0175">Coiled coil</keyword>
<dbReference type="SMART" id="SM00421">
    <property type="entry name" value="HTH_LUXR"/>
    <property type="match status" value="1"/>
</dbReference>
<dbReference type="NCBIfam" id="TIGR02937">
    <property type="entry name" value="sigma70-ECF"/>
    <property type="match status" value="1"/>
</dbReference>
<dbReference type="InterPro" id="IPR000792">
    <property type="entry name" value="Tscrpt_reg_LuxR_C"/>
</dbReference>
<keyword evidence="4" id="KW-0804">Transcription</keyword>
<protein>
    <submittedName>
        <fullName evidence="8">RNA polymerase sigma-70 factor</fullName>
    </submittedName>
</protein>
<dbReference type="InterPro" id="IPR007627">
    <property type="entry name" value="RNA_pol_sigma70_r2"/>
</dbReference>
<name>A0A413IPW8_9BACT</name>
<dbReference type="Gene3D" id="1.10.1740.10">
    <property type="match status" value="1"/>
</dbReference>
<dbReference type="GO" id="GO:0016987">
    <property type="term" value="F:sigma factor activity"/>
    <property type="evidence" value="ECO:0007669"/>
    <property type="project" value="UniProtKB-KW"/>
</dbReference>
<dbReference type="OrthoDB" id="1093111at2"/>
<dbReference type="Proteomes" id="UP000654720">
    <property type="component" value="Chromosome"/>
</dbReference>
<dbReference type="GO" id="GO:0003677">
    <property type="term" value="F:DNA binding"/>
    <property type="evidence" value="ECO:0007669"/>
    <property type="project" value="InterPro"/>
</dbReference>
<dbReference type="InterPro" id="IPR036388">
    <property type="entry name" value="WH-like_DNA-bd_sf"/>
</dbReference>
<evidence type="ECO:0000313" key="10">
    <source>
        <dbReference type="Proteomes" id="UP000654720"/>
    </source>
</evidence>
<dbReference type="InterPro" id="IPR013324">
    <property type="entry name" value="RNA_pol_sigma_r3/r4-like"/>
</dbReference>
<dbReference type="PANTHER" id="PTHR43133">
    <property type="entry name" value="RNA POLYMERASE ECF-TYPE SIGMA FACTO"/>
    <property type="match status" value="1"/>
</dbReference>
<dbReference type="SUPFAM" id="SSF88659">
    <property type="entry name" value="Sigma3 and sigma4 domains of RNA polymerase sigma factors"/>
    <property type="match status" value="1"/>
</dbReference>
<evidence type="ECO:0000256" key="3">
    <source>
        <dbReference type="ARBA" id="ARBA00023082"/>
    </source>
</evidence>
<evidence type="ECO:0000313" key="7">
    <source>
        <dbReference type="EMBL" id="QRO49544.1"/>
    </source>
</evidence>
<accession>A0A413IPW8</accession>
<dbReference type="InterPro" id="IPR013325">
    <property type="entry name" value="RNA_pol_sigma_r2"/>
</dbReference>
<evidence type="ECO:0000256" key="1">
    <source>
        <dbReference type="ARBA" id="ARBA00010641"/>
    </source>
</evidence>
<reference evidence="7 10" key="2">
    <citation type="submission" date="2021-02" db="EMBL/GenBank/DDBJ databases">
        <title>FDA dAtabase for Regulatory Grade micrObial Sequences (FDA-ARGOS): Supporting development and validation of Infectious Disease Dx tests.</title>
        <authorList>
            <person name="Carlson P."/>
            <person name="Fischbach M."/>
            <person name="Hastie J."/>
            <person name="Bilen M."/>
            <person name="Cheng A."/>
            <person name="Tallon L."/>
            <person name="Sadzewicz L."/>
            <person name="Zhao X."/>
            <person name="Boylan J."/>
            <person name="Ott S."/>
            <person name="Bowen H."/>
            <person name="Vavikolanu K."/>
            <person name="Mehta A."/>
            <person name="Aluvathingal J."/>
            <person name="Nadendla S."/>
            <person name="Yan Y."/>
            <person name="Sichtig H."/>
        </authorList>
    </citation>
    <scope>NUCLEOTIDE SEQUENCE [LARGE SCALE GENOMIC DNA]</scope>
    <source>
        <strain evidence="7 10">FDAARGOS_1229</strain>
    </source>
</reference>
<dbReference type="InterPro" id="IPR013249">
    <property type="entry name" value="RNA_pol_sigma70_r4_t2"/>
</dbReference>
<evidence type="ECO:0000313" key="8">
    <source>
        <dbReference type="EMBL" id="RGY19080.1"/>
    </source>
</evidence>
<dbReference type="Pfam" id="PF08281">
    <property type="entry name" value="Sigma70_r4_2"/>
    <property type="match status" value="1"/>
</dbReference>
<dbReference type="AlphaFoldDB" id="A0A413IPW8"/>
<evidence type="ECO:0000259" key="6">
    <source>
        <dbReference type="SMART" id="SM00421"/>
    </source>
</evidence>
<dbReference type="SUPFAM" id="SSF88946">
    <property type="entry name" value="Sigma2 domain of RNA polymerase sigma factors"/>
    <property type="match status" value="1"/>
</dbReference>
<dbReference type="NCBIfam" id="TIGR02985">
    <property type="entry name" value="Sig70_bacteroi1"/>
    <property type="match status" value="1"/>
</dbReference>
<gene>
    <name evidence="8" type="ORF">DXA50_07110</name>
    <name evidence="7" type="ORF">I6J59_16800</name>
</gene>
<dbReference type="GeneID" id="93097762"/>
<sequence length="179" mass="20796">MIGNDLNSDSFESLFKSHFGDLVGFVCSYVNDEEVAKDIVHDVFLVVLKNQKKLDTSYSLKSYLFTLSKNYALNYLKHLRVVAMNEREVVEALQNADEELDDYEQRMARLNEKLDELPEKQREVLMKCFVEGQTYKDVADVMGISVNSVKTHISRGLKFLRNELKGEMVMLFLLKRERV</sequence>
<dbReference type="CDD" id="cd06171">
    <property type="entry name" value="Sigma70_r4"/>
    <property type="match status" value="1"/>
</dbReference>
<evidence type="ECO:0000256" key="2">
    <source>
        <dbReference type="ARBA" id="ARBA00023015"/>
    </source>
</evidence>
<keyword evidence="3" id="KW-0731">Sigma factor</keyword>
<dbReference type="InterPro" id="IPR014327">
    <property type="entry name" value="RNA_pol_sigma70_bacteroid"/>
</dbReference>